<evidence type="ECO:0000256" key="1">
    <source>
        <dbReference type="ARBA" id="ARBA00004651"/>
    </source>
</evidence>
<evidence type="ECO:0000256" key="3">
    <source>
        <dbReference type="ARBA" id="ARBA00022692"/>
    </source>
</evidence>
<keyword evidence="2" id="KW-1003">Cell membrane</keyword>
<comment type="subcellular location">
    <subcellularLocation>
        <location evidence="1">Cell membrane</location>
        <topology evidence="1">Multi-pass membrane protein</topology>
    </subcellularLocation>
</comment>
<keyword evidence="9" id="KW-1185">Reference proteome</keyword>
<feature type="transmembrane region" description="Helical" evidence="7">
    <location>
        <begin position="259"/>
        <end position="280"/>
    </location>
</feature>
<evidence type="ECO:0000313" key="9">
    <source>
        <dbReference type="Proteomes" id="UP001560045"/>
    </source>
</evidence>
<evidence type="ECO:0000313" key="8">
    <source>
        <dbReference type="EMBL" id="MEX5719304.1"/>
    </source>
</evidence>
<sequence length="444" mass="45861">MSLRARLRAARGRGLRGVLGRAGWNLADQAVSSATNLLLSVLAARALSVDGFGAFSVAFTIYSFLIAGGRAMISRPLAVRYASAGPEQYRAAAQSATGATVLLGIAAGVVVAAAGLFFLGGPLGTSLLWMGALMPGLLLQDMWRMVFITEGRPRAAFVNDSVWGVVQVGLVAAFIALDRQSAATLLIAWGGAALLVSLLGIVQFRGRPTVRTAIGWVAAQRDLLKYYLASFIAVMGASQLTLLLIAALGSPADVGALRAAQVVLGPLNLLTFALQAFAIPEIARRRPGGRRALQTAMVLSGVLLLANVVWGVVAVALPDAAGVFLLGDTWTSAEAVLPATLVGVVASAVGFGANTLLVARGFAKETFRINAMLAPGFFVFGLTGLQLAGAPGAALGLSLAQVVVSPALWWRAIVLMRRGTDSPGERPVDRPSSGAERDGALDPA</sequence>
<feature type="transmembrane region" description="Helical" evidence="7">
    <location>
        <begin position="223"/>
        <end position="247"/>
    </location>
</feature>
<dbReference type="EMBL" id="JBFNXQ010000037">
    <property type="protein sequence ID" value="MEX5719304.1"/>
    <property type="molecule type" value="Genomic_DNA"/>
</dbReference>
<organism evidence="8 9">
    <name type="scientific">Geodermatophilus maliterrae</name>
    <dbReference type="NCBI Taxonomy" id="3162531"/>
    <lineage>
        <taxon>Bacteria</taxon>
        <taxon>Bacillati</taxon>
        <taxon>Actinomycetota</taxon>
        <taxon>Actinomycetes</taxon>
        <taxon>Geodermatophilales</taxon>
        <taxon>Geodermatophilaceae</taxon>
        <taxon>Geodermatophilus</taxon>
    </lineage>
</organism>
<feature type="transmembrane region" description="Helical" evidence="7">
    <location>
        <begin position="336"/>
        <end position="357"/>
    </location>
</feature>
<feature type="transmembrane region" description="Helical" evidence="7">
    <location>
        <begin position="99"/>
        <end position="120"/>
    </location>
</feature>
<feature type="region of interest" description="Disordered" evidence="6">
    <location>
        <begin position="420"/>
        <end position="444"/>
    </location>
</feature>
<protein>
    <recommendedName>
        <fullName evidence="10">Membrane protein involved in the export of O-antigen and teichoic acid</fullName>
    </recommendedName>
</protein>
<feature type="transmembrane region" description="Helical" evidence="7">
    <location>
        <begin position="292"/>
        <end position="316"/>
    </location>
</feature>
<reference evidence="8 9" key="1">
    <citation type="submission" date="2024-06" db="EMBL/GenBank/DDBJ databases">
        <title>Draft genome sequence of Geodermatophilus badlandi, a novel member of the Geodermatophilaceae isolated from badland sedimentary rocks in the Red desert, Wyoming, USA.</title>
        <authorList>
            <person name="Ben Tekaya S."/>
            <person name="Nouioui I."/>
            <person name="Flores G.M."/>
            <person name="Shaal M.N."/>
            <person name="Bredoire F."/>
            <person name="Basile F."/>
            <person name="Van Diepen L."/>
            <person name="Ward N.L."/>
        </authorList>
    </citation>
    <scope>NUCLEOTIDE SEQUENCE [LARGE SCALE GENOMIC DNA]</scope>
    <source>
        <strain evidence="8 9">WL48A</strain>
    </source>
</reference>
<keyword evidence="4 7" id="KW-1133">Transmembrane helix</keyword>
<dbReference type="PANTHER" id="PTHR30250:SF26">
    <property type="entry name" value="PSMA PROTEIN"/>
    <property type="match status" value="1"/>
</dbReference>
<dbReference type="Proteomes" id="UP001560045">
    <property type="component" value="Unassembled WGS sequence"/>
</dbReference>
<evidence type="ECO:0008006" key="10">
    <source>
        <dbReference type="Google" id="ProtNLM"/>
    </source>
</evidence>
<dbReference type="CDD" id="cd13126">
    <property type="entry name" value="MATE_like_11"/>
    <property type="match status" value="1"/>
</dbReference>
<name>A0ABV3XFF1_9ACTN</name>
<accession>A0ABV3XFF1</accession>
<feature type="transmembrane region" description="Helical" evidence="7">
    <location>
        <begin position="369"/>
        <end position="387"/>
    </location>
</feature>
<evidence type="ECO:0000256" key="4">
    <source>
        <dbReference type="ARBA" id="ARBA00022989"/>
    </source>
</evidence>
<evidence type="ECO:0000256" key="6">
    <source>
        <dbReference type="SAM" id="MobiDB-lite"/>
    </source>
</evidence>
<evidence type="ECO:0000256" key="2">
    <source>
        <dbReference type="ARBA" id="ARBA00022475"/>
    </source>
</evidence>
<feature type="transmembrane region" description="Helical" evidence="7">
    <location>
        <begin position="155"/>
        <end position="177"/>
    </location>
</feature>
<feature type="transmembrane region" description="Helical" evidence="7">
    <location>
        <begin position="183"/>
        <end position="202"/>
    </location>
</feature>
<dbReference type="InterPro" id="IPR050833">
    <property type="entry name" value="Poly_Biosynth_Transport"/>
</dbReference>
<comment type="caution">
    <text evidence="8">The sequence shown here is derived from an EMBL/GenBank/DDBJ whole genome shotgun (WGS) entry which is preliminary data.</text>
</comment>
<gene>
    <name evidence="8" type="ORF">ABQ292_13115</name>
</gene>
<feature type="transmembrane region" description="Helical" evidence="7">
    <location>
        <begin position="126"/>
        <end position="143"/>
    </location>
</feature>
<feature type="transmembrane region" description="Helical" evidence="7">
    <location>
        <begin position="52"/>
        <end position="73"/>
    </location>
</feature>
<dbReference type="RefSeq" id="WP_369207007.1">
    <property type="nucleotide sequence ID" value="NZ_JBFNXQ010000037.1"/>
</dbReference>
<keyword evidence="3 7" id="KW-0812">Transmembrane</keyword>
<dbReference type="PANTHER" id="PTHR30250">
    <property type="entry name" value="PST FAMILY PREDICTED COLANIC ACID TRANSPORTER"/>
    <property type="match status" value="1"/>
</dbReference>
<proteinExistence type="predicted"/>
<evidence type="ECO:0000256" key="7">
    <source>
        <dbReference type="SAM" id="Phobius"/>
    </source>
</evidence>
<keyword evidence="5 7" id="KW-0472">Membrane</keyword>
<feature type="transmembrane region" description="Helical" evidence="7">
    <location>
        <begin position="393"/>
        <end position="410"/>
    </location>
</feature>
<evidence type="ECO:0000256" key="5">
    <source>
        <dbReference type="ARBA" id="ARBA00023136"/>
    </source>
</evidence>